<dbReference type="RefSeq" id="WP_048877521.1">
    <property type="nucleotide sequence ID" value="NZ_BANC01000016.1"/>
</dbReference>
<keyword evidence="3" id="KW-1185">Reference proteome</keyword>
<evidence type="ECO:0000256" key="1">
    <source>
        <dbReference type="SAM" id="Phobius"/>
    </source>
</evidence>
<name>A0A0D6PCF7_9PROT</name>
<proteinExistence type="predicted"/>
<feature type="transmembrane region" description="Helical" evidence="1">
    <location>
        <begin position="38"/>
        <end position="57"/>
    </location>
</feature>
<dbReference type="STRING" id="1120923.SAMN02746095_02296"/>
<dbReference type="OrthoDB" id="7218080at2"/>
<keyword evidence="1" id="KW-0812">Transmembrane</keyword>
<reference evidence="2 3" key="1">
    <citation type="submission" date="2012-11" db="EMBL/GenBank/DDBJ databases">
        <title>Whole genome sequence of Acidocella aminolytica 101 = DSM 11237.</title>
        <authorList>
            <person name="Azuma Y."/>
            <person name="Higashiura N."/>
            <person name="Hirakawa H."/>
            <person name="Matsushita K."/>
        </authorList>
    </citation>
    <scope>NUCLEOTIDE SEQUENCE [LARGE SCALE GENOMIC DNA]</scope>
    <source>
        <strain evidence="3">101 / DSM 11237</strain>
    </source>
</reference>
<keyword evidence="1" id="KW-1133">Transmembrane helix</keyword>
<feature type="transmembrane region" description="Helical" evidence="1">
    <location>
        <begin position="77"/>
        <end position="98"/>
    </location>
</feature>
<dbReference type="AlphaFoldDB" id="A0A0D6PCF7"/>
<protein>
    <recommendedName>
        <fullName evidence="4">DUF2214 domain-containing protein</fullName>
    </recommendedName>
</protein>
<feature type="transmembrane region" description="Helical" evidence="1">
    <location>
        <begin position="149"/>
        <end position="168"/>
    </location>
</feature>
<comment type="caution">
    <text evidence="2">The sequence shown here is derived from an EMBL/GenBank/DDBJ whole genome shotgun (WGS) entry which is preliminary data.</text>
</comment>
<keyword evidence="1" id="KW-0472">Membrane</keyword>
<feature type="transmembrane region" description="Helical" evidence="1">
    <location>
        <begin position="110"/>
        <end position="129"/>
    </location>
</feature>
<dbReference type="Proteomes" id="UP000032668">
    <property type="component" value="Unassembled WGS sequence"/>
</dbReference>
<dbReference type="EMBL" id="BANC01000016">
    <property type="protein sequence ID" value="GAN79041.1"/>
    <property type="molecule type" value="Genomic_DNA"/>
</dbReference>
<evidence type="ECO:0000313" key="2">
    <source>
        <dbReference type="EMBL" id="GAN79041.1"/>
    </source>
</evidence>
<organism evidence="2 3">
    <name type="scientific">Acidocella aminolytica 101 = DSM 11237</name>
    <dbReference type="NCBI Taxonomy" id="1120923"/>
    <lineage>
        <taxon>Bacteria</taxon>
        <taxon>Pseudomonadati</taxon>
        <taxon>Pseudomonadota</taxon>
        <taxon>Alphaproteobacteria</taxon>
        <taxon>Acetobacterales</taxon>
        <taxon>Acidocellaceae</taxon>
        <taxon>Acidocella</taxon>
    </lineage>
</organism>
<evidence type="ECO:0008006" key="4">
    <source>
        <dbReference type="Google" id="ProtNLM"/>
    </source>
</evidence>
<gene>
    <name evidence="2" type="ORF">Aam_016_011</name>
</gene>
<accession>A0A0D6PCF7</accession>
<evidence type="ECO:0000313" key="3">
    <source>
        <dbReference type="Proteomes" id="UP000032668"/>
    </source>
</evidence>
<sequence length="178" mass="19732">MTFGLEIANALDPYRIPAHWLVALYNRDFTISLQPWQFLIRALHVLTVCMFFGAIAVLDLRLLGVAPDLPLRPLLKLVLPCVYVTLTLAMITGFALFFYDPVAVGSHDWLTPKLLFIALGFANALWFNWRYLPGQLASEQGLTKASRAAAATSLLLWGMVVLCGCLNAEPPPRLFLGS</sequence>